<dbReference type="RefSeq" id="WP_106395688.1">
    <property type="nucleotide sequence ID" value="NZ_PVNK01000282.1"/>
</dbReference>
<evidence type="ECO:0000256" key="1">
    <source>
        <dbReference type="ARBA" id="ARBA00023239"/>
    </source>
</evidence>
<accession>A0A2S9XC53</accession>
<dbReference type="InterPro" id="IPR006680">
    <property type="entry name" value="Amidohydro-rel"/>
</dbReference>
<dbReference type="Gene3D" id="3.20.20.140">
    <property type="entry name" value="Metal-dependent hydrolases"/>
    <property type="match status" value="1"/>
</dbReference>
<dbReference type="SUPFAM" id="SSF51556">
    <property type="entry name" value="Metallo-dependent hydrolases"/>
    <property type="match status" value="1"/>
</dbReference>
<dbReference type="EMBL" id="PVNK01000282">
    <property type="protein sequence ID" value="PRP90435.1"/>
    <property type="molecule type" value="Genomic_DNA"/>
</dbReference>
<dbReference type="AlphaFoldDB" id="A0A2S9XC53"/>
<feature type="domain" description="Amidohydrolase-related" evidence="2">
    <location>
        <begin position="43"/>
        <end position="343"/>
    </location>
</feature>
<dbReference type="InterPro" id="IPR032465">
    <property type="entry name" value="ACMSD"/>
</dbReference>
<protein>
    <submittedName>
        <fullName evidence="3">Amidohydrolase</fullName>
    </submittedName>
</protein>
<name>A0A2S9XC53_9BACT</name>
<comment type="caution">
    <text evidence="3">The sequence shown here is derived from an EMBL/GenBank/DDBJ whole genome shotgun (WGS) entry which is preliminary data.</text>
</comment>
<dbReference type="PANTHER" id="PTHR21240">
    <property type="entry name" value="2-AMINO-3-CARBOXYLMUCONATE-6-SEMIALDEHYDE DECARBOXYLASE"/>
    <property type="match status" value="1"/>
</dbReference>
<keyword evidence="3" id="KW-0378">Hydrolase</keyword>
<dbReference type="Pfam" id="PF04909">
    <property type="entry name" value="Amidohydro_2"/>
    <property type="match status" value="1"/>
</dbReference>
<evidence type="ECO:0000313" key="3">
    <source>
        <dbReference type="EMBL" id="PRP90435.1"/>
    </source>
</evidence>
<proteinExistence type="predicted"/>
<evidence type="ECO:0000259" key="2">
    <source>
        <dbReference type="Pfam" id="PF04909"/>
    </source>
</evidence>
<sequence>MGSPDQAAGRLSLWVAVALSIACLSCGPEPLGVVVEGERIPVIDMHLHTGDWDKIPSQTQAFIAGNLPFPFNLNPEAAGEQVLDPEGLVEELDGAGISHGVIYSVYAPITVGIAPNEETIAKVAAHSERLWGFASLRVDRWGSEQDMELDKLREALEAPGMIGVKLAHAHMHFRMDDPLYYGIYELAAELDKPVYLHTGTSPFPGTSQAQPYTDPRYLEQAIEAFPDTIFILGHLGFDFIGLEHAGLDDCVRLAETYENVYLEASALGSDSSDPEGDKLAAAHRAIREAGVVDRLIYGSDGPQRPGFVAEYLERTLVAMDAAGYTLDEQRAVLAGNFARVFDLPEPEL</sequence>
<dbReference type="Proteomes" id="UP000237968">
    <property type="component" value="Unassembled WGS sequence"/>
</dbReference>
<gene>
    <name evidence="3" type="ORF">ENSA5_65270</name>
</gene>
<organism evidence="3 4">
    <name type="scientific">Enhygromyxa salina</name>
    <dbReference type="NCBI Taxonomy" id="215803"/>
    <lineage>
        <taxon>Bacteria</taxon>
        <taxon>Pseudomonadati</taxon>
        <taxon>Myxococcota</taxon>
        <taxon>Polyangia</taxon>
        <taxon>Nannocystales</taxon>
        <taxon>Nannocystaceae</taxon>
        <taxon>Enhygromyxa</taxon>
    </lineage>
</organism>
<dbReference type="GO" id="GO:0016831">
    <property type="term" value="F:carboxy-lyase activity"/>
    <property type="evidence" value="ECO:0007669"/>
    <property type="project" value="InterPro"/>
</dbReference>
<keyword evidence="1" id="KW-0456">Lyase</keyword>
<evidence type="ECO:0000313" key="4">
    <source>
        <dbReference type="Proteomes" id="UP000237968"/>
    </source>
</evidence>
<dbReference type="GO" id="GO:0016787">
    <property type="term" value="F:hydrolase activity"/>
    <property type="evidence" value="ECO:0007669"/>
    <property type="project" value="UniProtKB-KW"/>
</dbReference>
<dbReference type="OrthoDB" id="9799024at2"/>
<reference evidence="3 4" key="1">
    <citation type="submission" date="2018-03" db="EMBL/GenBank/DDBJ databases">
        <title>Draft Genome Sequences of the Obligatory Marine Myxobacteria Enhygromyxa salina SWB005.</title>
        <authorList>
            <person name="Poehlein A."/>
            <person name="Moghaddam J.A."/>
            <person name="Harms H."/>
            <person name="Alanjari M."/>
            <person name="Koenig G.M."/>
            <person name="Daniel R."/>
            <person name="Schaeberle T.F."/>
        </authorList>
    </citation>
    <scope>NUCLEOTIDE SEQUENCE [LARGE SCALE GENOMIC DNA]</scope>
    <source>
        <strain evidence="3 4">SWB005</strain>
    </source>
</reference>
<dbReference type="InterPro" id="IPR032466">
    <property type="entry name" value="Metal_Hydrolase"/>
</dbReference>
<keyword evidence="4" id="KW-1185">Reference proteome</keyword>